<evidence type="ECO:0000313" key="2">
    <source>
        <dbReference type="Proteomes" id="UP001148662"/>
    </source>
</evidence>
<organism evidence="1 2">
    <name type="scientific">Phlebia brevispora</name>
    <dbReference type="NCBI Taxonomy" id="194682"/>
    <lineage>
        <taxon>Eukaryota</taxon>
        <taxon>Fungi</taxon>
        <taxon>Dikarya</taxon>
        <taxon>Basidiomycota</taxon>
        <taxon>Agaricomycotina</taxon>
        <taxon>Agaricomycetes</taxon>
        <taxon>Polyporales</taxon>
        <taxon>Meruliaceae</taxon>
        <taxon>Phlebia</taxon>
    </lineage>
</organism>
<sequence length="417" mass="43112">MKGLLGIVVLAVAAAANARTFTVTNNCPYTVWPAIFTDPNVGAATPDQPTGWEAVPGNTVSFSVPDNWAAGRIWGRRDCTFDSTGAGTCLSGNCNGGLLCDPTSGIGAPPASLAEFTLGPSAGNADWYDVSLVDGSNIPIQVNNDVGCPVASCPVDLNPNCTYSSKSLLRLRLNVSFTLGPAPLIGPTEPNGTVLGCKSACSAGLAPDPNNSPNCCTGSCGTPATCPPSGVQYYSYFKDSCPDSYAYAYDESSGTALWQCDGGLAADYTITFCPSASSDPPPPPPPPSNGYVQLHPNGNTAKCLDVQGDAVANGTPVQIYDCNGTGAQNWVLSTGTTSVQLSGTNYCLDIGSPPANGVQMEIWQCESGLAAQTWTYSSNTLANQGFCLDLTNGDTTDGNIVQIWQCVAGNANQMWTE</sequence>
<name>A0ACC1TCC5_9APHY</name>
<dbReference type="Proteomes" id="UP001148662">
    <property type="component" value="Unassembled WGS sequence"/>
</dbReference>
<evidence type="ECO:0000313" key="1">
    <source>
        <dbReference type="EMBL" id="KAJ3557945.1"/>
    </source>
</evidence>
<protein>
    <submittedName>
        <fullName evidence="1">Uncharacterized protein</fullName>
    </submittedName>
</protein>
<reference evidence="1" key="1">
    <citation type="submission" date="2022-07" db="EMBL/GenBank/DDBJ databases">
        <title>Genome Sequence of Phlebia brevispora.</title>
        <authorList>
            <person name="Buettner E."/>
        </authorList>
    </citation>
    <scope>NUCLEOTIDE SEQUENCE</scope>
    <source>
        <strain evidence="1">MPL23</strain>
    </source>
</reference>
<proteinExistence type="predicted"/>
<dbReference type="EMBL" id="JANHOG010000120">
    <property type="protein sequence ID" value="KAJ3557945.1"/>
    <property type="molecule type" value="Genomic_DNA"/>
</dbReference>
<gene>
    <name evidence="1" type="ORF">NM688_g1200</name>
</gene>
<accession>A0ACC1TCC5</accession>
<comment type="caution">
    <text evidence="1">The sequence shown here is derived from an EMBL/GenBank/DDBJ whole genome shotgun (WGS) entry which is preliminary data.</text>
</comment>
<keyword evidence="2" id="KW-1185">Reference proteome</keyword>